<gene>
    <name evidence="1" type="ORF">MUK42_10756</name>
</gene>
<evidence type="ECO:0000313" key="2">
    <source>
        <dbReference type="Proteomes" id="UP001055439"/>
    </source>
</evidence>
<organism evidence="1 2">
    <name type="scientific">Musa troglodytarum</name>
    <name type="common">fe'i banana</name>
    <dbReference type="NCBI Taxonomy" id="320322"/>
    <lineage>
        <taxon>Eukaryota</taxon>
        <taxon>Viridiplantae</taxon>
        <taxon>Streptophyta</taxon>
        <taxon>Embryophyta</taxon>
        <taxon>Tracheophyta</taxon>
        <taxon>Spermatophyta</taxon>
        <taxon>Magnoliopsida</taxon>
        <taxon>Liliopsida</taxon>
        <taxon>Zingiberales</taxon>
        <taxon>Musaceae</taxon>
        <taxon>Musa</taxon>
    </lineage>
</organism>
<dbReference type="AlphaFoldDB" id="A0A9E7KI22"/>
<reference evidence="1" key="1">
    <citation type="submission" date="2022-05" db="EMBL/GenBank/DDBJ databases">
        <title>The Musa troglodytarum L. genome provides insights into the mechanism of non-climacteric behaviour and enrichment of carotenoids.</title>
        <authorList>
            <person name="Wang J."/>
        </authorList>
    </citation>
    <scope>NUCLEOTIDE SEQUENCE</scope>
    <source>
        <tissue evidence="1">Leaf</tissue>
    </source>
</reference>
<evidence type="ECO:0000313" key="1">
    <source>
        <dbReference type="EMBL" id="URE21503.1"/>
    </source>
</evidence>
<sequence>MTKGSDGGTWLSHREQSVVVIVRLRRGENIVPKLKGWAATTVRDYRRDPARENQKAAVDYRLQGSLRQRQILVRVHRSVVARLGKDRDLSVNRSNL</sequence>
<name>A0A9E7KI22_9LILI</name>
<accession>A0A9E7KI22</accession>
<protein>
    <submittedName>
        <fullName evidence="1">Uncharacterized protein</fullName>
    </submittedName>
</protein>
<dbReference type="EMBL" id="CP097509">
    <property type="protein sequence ID" value="URE21503.1"/>
    <property type="molecule type" value="Genomic_DNA"/>
</dbReference>
<proteinExistence type="predicted"/>
<dbReference type="Proteomes" id="UP001055439">
    <property type="component" value="Chromosome 7"/>
</dbReference>
<keyword evidence="2" id="KW-1185">Reference proteome</keyword>